<protein>
    <submittedName>
        <fullName evidence="1">Uncharacterized protein</fullName>
    </submittedName>
</protein>
<dbReference type="Proteomes" id="UP000075903">
    <property type="component" value="Unassembled WGS sequence"/>
</dbReference>
<dbReference type="AlphaFoldDB" id="A0A182V814"/>
<evidence type="ECO:0000313" key="2">
    <source>
        <dbReference type="Proteomes" id="UP000075903"/>
    </source>
</evidence>
<evidence type="ECO:0000313" key="1">
    <source>
        <dbReference type="EnsemblMetazoa" id="AMEM010438-PA"/>
    </source>
</evidence>
<dbReference type="VEuPathDB" id="VectorBase:AMEM010438"/>
<reference evidence="1" key="1">
    <citation type="submission" date="2020-05" db="UniProtKB">
        <authorList>
            <consortium name="EnsemblMetazoa"/>
        </authorList>
    </citation>
    <scope>IDENTIFICATION</scope>
    <source>
        <strain evidence="1">MAF</strain>
    </source>
</reference>
<dbReference type="EnsemblMetazoa" id="AMEM010438-RA">
    <property type="protein sequence ID" value="AMEM010438-PA"/>
    <property type="gene ID" value="AMEM010438"/>
</dbReference>
<name>A0A182V814_ANOME</name>
<organism evidence="1 2">
    <name type="scientific">Anopheles merus</name>
    <name type="common">Mosquito</name>
    <dbReference type="NCBI Taxonomy" id="30066"/>
    <lineage>
        <taxon>Eukaryota</taxon>
        <taxon>Metazoa</taxon>
        <taxon>Ecdysozoa</taxon>
        <taxon>Arthropoda</taxon>
        <taxon>Hexapoda</taxon>
        <taxon>Insecta</taxon>
        <taxon>Pterygota</taxon>
        <taxon>Neoptera</taxon>
        <taxon>Endopterygota</taxon>
        <taxon>Diptera</taxon>
        <taxon>Nematocera</taxon>
        <taxon>Culicoidea</taxon>
        <taxon>Culicidae</taxon>
        <taxon>Anophelinae</taxon>
        <taxon>Anopheles</taxon>
    </lineage>
</organism>
<proteinExistence type="predicted"/>
<sequence length="125" mass="13946">MMIVIDIYCTITSTPRANVSRRETTSFSAFDCTSDLPVSDEPLSMYWPLVAVDEAVTWIGRLPLRAFVESLMFISEMLHEFLPAVWRNPCAQMLIAQPTTICVSCSVVMSIAIERGGLKLRARSA</sequence>
<accession>A0A182V814</accession>
<keyword evidence="2" id="KW-1185">Reference proteome</keyword>